<feature type="compositionally biased region" description="Polar residues" evidence="2">
    <location>
        <begin position="18"/>
        <end position="30"/>
    </location>
</feature>
<organism evidence="3 4">
    <name type="scientific">Durusdinium trenchii</name>
    <dbReference type="NCBI Taxonomy" id="1381693"/>
    <lineage>
        <taxon>Eukaryota</taxon>
        <taxon>Sar</taxon>
        <taxon>Alveolata</taxon>
        <taxon>Dinophyceae</taxon>
        <taxon>Suessiales</taxon>
        <taxon>Symbiodiniaceae</taxon>
        <taxon>Durusdinium</taxon>
    </lineage>
</organism>
<evidence type="ECO:0000313" key="3">
    <source>
        <dbReference type="EMBL" id="CAK8986996.1"/>
    </source>
</evidence>
<feature type="region of interest" description="Disordered" evidence="2">
    <location>
        <begin position="424"/>
        <end position="443"/>
    </location>
</feature>
<accession>A0ABP0H9W5</accession>
<protein>
    <submittedName>
        <fullName evidence="3">Uncharacterized protein</fullName>
    </submittedName>
</protein>
<feature type="region of interest" description="Disordered" evidence="2">
    <location>
        <begin position="1"/>
        <end position="43"/>
    </location>
</feature>
<keyword evidence="1" id="KW-0175">Coiled coil</keyword>
<evidence type="ECO:0000256" key="1">
    <source>
        <dbReference type="SAM" id="Coils"/>
    </source>
</evidence>
<dbReference type="Proteomes" id="UP001642484">
    <property type="component" value="Unassembled WGS sequence"/>
</dbReference>
<keyword evidence="4" id="KW-1185">Reference proteome</keyword>
<name>A0ABP0H9W5_9DINO</name>
<comment type="caution">
    <text evidence="3">The sequence shown here is derived from an EMBL/GenBank/DDBJ whole genome shotgun (WGS) entry which is preliminary data.</text>
</comment>
<feature type="coiled-coil region" evidence="1">
    <location>
        <begin position="43"/>
        <end position="73"/>
    </location>
</feature>
<reference evidence="3 4" key="1">
    <citation type="submission" date="2024-02" db="EMBL/GenBank/DDBJ databases">
        <authorList>
            <person name="Chen Y."/>
            <person name="Shah S."/>
            <person name="Dougan E. K."/>
            <person name="Thang M."/>
            <person name="Chan C."/>
        </authorList>
    </citation>
    <scope>NUCLEOTIDE SEQUENCE [LARGE SCALE GENOMIC DNA]</scope>
</reference>
<proteinExistence type="predicted"/>
<gene>
    <name evidence="3" type="ORF">CCMP2556_LOCUS706</name>
</gene>
<evidence type="ECO:0000313" key="4">
    <source>
        <dbReference type="Proteomes" id="UP001642484"/>
    </source>
</evidence>
<feature type="compositionally biased region" description="Basic and acidic residues" evidence="2">
    <location>
        <begin position="1"/>
        <end position="12"/>
    </location>
</feature>
<feature type="coiled-coil region" evidence="1">
    <location>
        <begin position="196"/>
        <end position="233"/>
    </location>
</feature>
<sequence>MEEVTRPPDAKLRRLCGASTSLRRSASSDGFRSVGSGSEPAAREELEGVLTLLREREEELQLLRREINGLRTQKERDSSAELHEALRDLALRHRQSLLRLQDAARSDSAEECASVAEVVQLKASLMTSEQSLLELEEDCLQMEATRNHLDGVVEEVEASTQQCHLRYQEGRYRLHSLQRLQTEIEVQCASLKQTPLINATSSAEEALQALQHLESEQELKDQEEARLRSELKQKRQEMSKSDCQRGDLLATVARGVSELAAEIAAQKSRSETELHSAKKKLDLLKGNAKAKAMELQAVNDKIHQSRLATDAECKQLMQQTKDCLAKISTERHQREKEMQEDLLELGRRIEATSHPDERALEAMKTRAHEQSREEHRSALHRLRLELRQLRSKEALENAKSPNCLASVDSLKDLAKTLASKCEQSWQTLSDEKQKAALAQAMKR</sequence>
<evidence type="ECO:0000256" key="2">
    <source>
        <dbReference type="SAM" id="MobiDB-lite"/>
    </source>
</evidence>
<dbReference type="EMBL" id="CAXAMN010000214">
    <property type="protein sequence ID" value="CAK8986996.1"/>
    <property type="molecule type" value="Genomic_DNA"/>
</dbReference>